<keyword evidence="6" id="KW-0547">Nucleotide-binding</keyword>
<evidence type="ECO:0000256" key="9">
    <source>
        <dbReference type="ARBA" id="ARBA00023136"/>
    </source>
</evidence>
<dbReference type="KEGG" id="moj:D7D94_08235"/>
<dbReference type="Gene3D" id="3.40.50.300">
    <property type="entry name" value="P-loop containing nucleotide triphosphate hydrolases"/>
    <property type="match status" value="2"/>
</dbReference>
<evidence type="ECO:0000313" key="11">
    <source>
        <dbReference type="EMBL" id="QGU27659.1"/>
    </source>
</evidence>
<dbReference type="Pfam" id="PF00005">
    <property type="entry name" value="ABC_tran"/>
    <property type="match status" value="2"/>
</dbReference>
<dbReference type="SMART" id="SM00382">
    <property type="entry name" value="AAA"/>
    <property type="match status" value="2"/>
</dbReference>
<keyword evidence="3" id="KW-1003">Cell membrane</keyword>
<reference evidence="11 12" key="1">
    <citation type="submission" date="2018-09" db="EMBL/GenBank/DDBJ databases">
        <title>Whole genome sequencing of Microbacterium oryzae strain MB-10T.</title>
        <authorList>
            <person name="Das S.K."/>
        </authorList>
    </citation>
    <scope>NUCLEOTIDE SEQUENCE [LARGE SCALE GENOMIC DNA]</scope>
    <source>
        <strain evidence="11 12">MB-10</strain>
    </source>
</reference>
<evidence type="ECO:0000256" key="6">
    <source>
        <dbReference type="ARBA" id="ARBA00022741"/>
    </source>
</evidence>
<comment type="subcellular location">
    <subcellularLocation>
        <location evidence="1">Cell membrane</location>
        <topology evidence="1">Peripheral membrane protein</topology>
    </subcellularLocation>
</comment>
<gene>
    <name evidence="11" type="ORF">D7D94_08235</name>
</gene>
<keyword evidence="12" id="KW-1185">Reference proteome</keyword>
<evidence type="ECO:0000256" key="2">
    <source>
        <dbReference type="ARBA" id="ARBA00022448"/>
    </source>
</evidence>
<keyword evidence="7 11" id="KW-0067">ATP-binding</keyword>
<keyword evidence="2" id="KW-0813">Transport</keyword>
<dbReference type="Proteomes" id="UP000422989">
    <property type="component" value="Chromosome"/>
</dbReference>
<organism evidence="11 12">
    <name type="scientific">Microbacterium oryzae</name>
    <dbReference type="NCBI Taxonomy" id="743009"/>
    <lineage>
        <taxon>Bacteria</taxon>
        <taxon>Bacillati</taxon>
        <taxon>Actinomycetota</taxon>
        <taxon>Actinomycetes</taxon>
        <taxon>Micrococcales</taxon>
        <taxon>Microbacteriaceae</taxon>
        <taxon>Microbacterium</taxon>
    </lineage>
</organism>
<keyword evidence="5" id="KW-0677">Repeat</keyword>
<dbReference type="InterPro" id="IPR003439">
    <property type="entry name" value="ABC_transporter-like_ATP-bd"/>
</dbReference>
<dbReference type="InterPro" id="IPR050107">
    <property type="entry name" value="ABC_carbohydrate_import_ATPase"/>
</dbReference>
<dbReference type="RefSeq" id="WP_156242159.1">
    <property type="nucleotide sequence ID" value="NZ_BAAAZL010000004.1"/>
</dbReference>
<dbReference type="GO" id="GO:0016887">
    <property type="term" value="F:ATP hydrolysis activity"/>
    <property type="evidence" value="ECO:0007669"/>
    <property type="project" value="InterPro"/>
</dbReference>
<dbReference type="CDD" id="cd03216">
    <property type="entry name" value="ABC_Carb_Monos_I"/>
    <property type="match status" value="1"/>
</dbReference>
<evidence type="ECO:0000259" key="10">
    <source>
        <dbReference type="PROSITE" id="PS50893"/>
    </source>
</evidence>
<dbReference type="CDD" id="cd03215">
    <property type="entry name" value="ABC_Carb_Monos_II"/>
    <property type="match status" value="1"/>
</dbReference>
<dbReference type="SUPFAM" id="SSF52540">
    <property type="entry name" value="P-loop containing nucleoside triphosphate hydrolases"/>
    <property type="match status" value="2"/>
</dbReference>
<feature type="domain" description="ABC transporter" evidence="10">
    <location>
        <begin position="253"/>
        <end position="497"/>
    </location>
</feature>
<dbReference type="GO" id="GO:0005524">
    <property type="term" value="F:ATP binding"/>
    <property type="evidence" value="ECO:0007669"/>
    <property type="project" value="UniProtKB-KW"/>
</dbReference>
<dbReference type="PROSITE" id="PS50893">
    <property type="entry name" value="ABC_TRANSPORTER_2"/>
    <property type="match status" value="2"/>
</dbReference>
<dbReference type="OrthoDB" id="39350at2"/>
<evidence type="ECO:0000256" key="1">
    <source>
        <dbReference type="ARBA" id="ARBA00004202"/>
    </source>
</evidence>
<sequence>MTARDPDALPVLEMRRVVKSFGAVLALRSASLRLESGSVHALVGENGAGKSTIVKIIAGVYRRDAGRFEIDGEAVDFTSPAQSREAGIAVIHQEPTLFPHLSVIENVYLGREPRGALGSIDRRGMRDRLLRILGRLGVDMDPDLPADVLSIADRQIVEIAKALTEDARILIMDEPTSALSVREIERLFAIVRSLRDEGRAILFISHRFREVFDLCDTITVLRDGAFVETMDIDDTTVDELMTAMVGRDVTELFPKQDVEIGEPVLEVMELESRGAFHDVSLTVRAGEIVGLAGIVGSGRSGLARAIFGVDRYDEGRVLVDGERVPSGSPAAAIRCGIALVPADRLRHGLIPSLPISRSVTLASRRSLARRGLLSSRAERAAARGWVERLRIKATSLSAPAGSLSGGGQQRVVLANALATRPRLLIVDEPTRGIDVASKAEIHRLLGGLAGEGMAILMISSELPEILGMSDRVLVMREGRITAELPRQAATPEAVIRAATGG</sequence>
<dbReference type="PANTHER" id="PTHR43790">
    <property type="entry name" value="CARBOHYDRATE TRANSPORT ATP-BINDING PROTEIN MG119-RELATED"/>
    <property type="match status" value="1"/>
</dbReference>
<evidence type="ECO:0000313" key="12">
    <source>
        <dbReference type="Proteomes" id="UP000422989"/>
    </source>
</evidence>
<feature type="domain" description="ABC transporter" evidence="10">
    <location>
        <begin position="12"/>
        <end position="248"/>
    </location>
</feature>
<accession>A0A6I6E135</accession>
<dbReference type="EMBL" id="CP032550">
    <property type="protein sequence ID" value="QGU27659.1"/>
    <property type="molecule type" value="Genomic_DNA"/>
</dbReference>
<keyword evidence="8" id="KW-1278">Translocase</keyword>
<dbReference type="FunFam" id="3.40.50.300:FF:000127">
    <property type="entry name" value="Ribose import ATP-binding protein RbsA"/>
    <property type="match status" value="1"/>
</dbReference>
<dbReference type="AlphaFoldDB" id="A0A6I6E135"/>
<dbReference type="PANTHER" id="PTHR43790:SF3">
    <property type="entry name" value="D-ALLOSE IMPORT ATP-BINDING PROTEIN ALSA-RELATED"/>
    <property type="match status" value="1"/>
</dbReference>
<evidence type="ECO:0000256" key="5">
    <source>
        <dbReference type="ARBA" id="ARBA00022737"/>
    </source>
</evidence>
<evidence type="ECO:0000256" key="4">
    <source>
        <dbReference type="ARBA" id="ARBA00022597"/>
    </source>
</evidence>
<proteinExistence type="predicted"/>
<evidence type="ECO:0000256" key="3">
    <source>
        <dbReference type="ARBA" id="ARBA00022475"/>
    </source>
</evidence>
<dbReference type="InterPro" id="IPR003593">
    <property type="entry name" value="AAA+_ATPase"/>
</dbReference>
<name>A0A6I6E135_9MICO</name>
<evidence type="ECO:0000256" key="7">
    <source>
        <dbReference type="ARBA" id="ARBA00022840"/>
    </source>
</evidence>
<dbReference type="InterPro" id="IPR027417">
    <property type="entry name" value="P-loop_NTPase"/>
</dbReference>
<dbReference type="GO" id="GO:0005886">
    <property type="term" value="C:plasma membrane"/>
    <property type="evidence" value="ECO:0007669"/>
    <property type="project" value="UniProtKB-SubCell"/>
</dbReference>
<evidence type="ECO:0000256" key="8">
    <source>
        <dbReference type="ARBA" id="ARBA00022967"/>
    </source>
</evidence>
<keyword evidence="4" id="KW-0762">Sugar transport</keyword>
<protein>
    <submittedName>
        <fullName evidence="11">Sugar ABC transporter ATP-binding protein</fullName>
    </submittedName>
</protein>
<keyword evidence="9" id="KW-0472">Membrane</keyword>